<organism evidence="3 4">
    <name type="scientific">Orchesella cincta</name>
    <name type="common">Springtail</name>
    <name type="synonym">Podura cincta</name>
    <dbReference type="NCBI Taxonomy" id="48709"/>
    <lineage>
        <taxon>Eukaryota</taxon>
        <taxon>Metazoa</taxon>
        <taxon>Ecdysozoa</taxon>
        <taxon>Arthropoda</taxon>
        <taxon>Hexapoda</taxon>
        <taxon>Collembola</taxon>
        <taxon>Entomobryomorpha</taxon>
        <taxon>Entomobryoidea</taxon>
        <taxon>Orchesellidae</taxon>
        <taxon>Orchesellinae</taxon>
        <taxon>Orchesella</taxon>
    </lineage>
</organism>
<dbReference type="PANTHER" id="PTHR21483:SF18">
    <property type="entry name" value="RNA POLYMERASE II-ASSOCIATED PROTEIN 1"/>
    <property type="match status" value="1"/>
</dbReference>
<dbReference type="Proteomes" id="UP000094527">
    <property type="component" value="Unassembled WGS sequence"/>
</dbReference>
<evidence type="ECO:0000313" key="3">
    <source>
        <dbReference type="EMBL" id="ODM97000.1"/>
    </source>
</evidence>
<dbReference type="STRING" id="48709.A0A1D2MV76"/>
<proteinExistence type="predicted"/>
<name>A0A1D2MV76_ORCCI</name>
<dbReference type="GO" id="GO:0006366">
    <property type="term" value="P:transcription by RNA polymerase II"/>
    <property type="evidence" value="ECO:0007669"/>
    <property type="project" value="InterPro"/>
</dbReference>
<protein>
    <submittedName>
        <fullName evidence="3">RNA polymerase II-associated protein 1</fullName>
    </submittedName>
</protein>
<sequence>MKKDKSKAVHGIPLVTALKLVRILIESNLDAAMKLYHNYSILPSVMSYLAYDQWREQAHVLEVEDLVLESFRIWLAFLHHGIAIDEYVAFFPVLMQFLTFYGRATDLSSFDLSHSAHLFALLSEIICFGENSSAELQKFHSHWNLVKDAKSLVEDHCYKLLKILFAPHLQDTFNIDLTLLSLGKGLEFLTYAFKYDKNDSSQRFKSALFQFVESDIYIKLTSNMISHSVLLTDLPDKSRYPTNFASVDAIRWQGELNPVMQSVSPFHFVTYFVPFCKVFTEDEACKLVANSNIDKYLSELQKHNDTTDKIDYFARFELGCLYEILDVLPKLHCSKFPVSYRVLACVPASCDKVFKRLLKVSLQTCCKESDVGPVYQFYLAYFSLAIQNEESEEEPCENESKKSTKVRFDDGGHPGDGKSDVAAPPLFENWSVKLADAHWIFHPLENLYKRAVSAPGYVDDNLEVLEQETRGCLSFIKHILSHYCDSIIQTPQDLVTVYCRICRTFMLGTPNVYFDEMTSSLLKDILLAIVNGKVASSSGSKSIFSKYKPSHSAAVSFCDFYAELVREYFDNSYFNEVFAAYLFLPLRSPEDLKVKSCFWNHEHLRCVRLSCDKIPISVQYLTNIREQNPDMLMIFTRHVKRGTILKERNPFLYEVIVTHLKNSQEFMTDELRNEFSLLSM</sequence>
<dbReference type="PANTHER" id="PTHR21483">
    <property type="entry name" value="RNA POLYMERASE II-ASSOCIATED PROTEIN 1"/>
    <property type="match status" value="1"/>
</dbReference>
<reference evidence="3 4" key="1">
    <citation type="journal article" date="2016" name="Genome Biol. Evol.">
        <title>Gene Family Evolution Reflects Adaptation to Soil Environmental Stressors in the Genome of the Collembolan Orchesella cincta.</title>
        <authorList>
            <person name="Faddeeva-Vakhrusheva A."/>
            <person name="Derks M.F."/>
            <person name="Anvar S.Y."/>
            <person name="Agamennone V."/>
            <person name="Suring W."/>
            <person name="Smit S."/>
            <person name="van Straalen N.M."/>
            <person name="Roelofs D."/>
        </authorList>
    </citation>
    <scope>NUCLEOTIDE SEQUENCE [LARGE SCALE GENOMIC DNA]</scope>
    <source>
        <tissue evidence="3">Mixed pool</tissue>
    </source>
</reference>
<dbReference type="InterPro" id="IPR039913">
    <property type="entry name" value="RPAP1/Rba50"/>
</dbReference>
<dbReference type="InterPro" id="IPR057989">
    <property type="entry name" value="TPR_RPAP1/MINIYO-like"/>
</dbReference>
<keyword evidence="4" id="KW-1185">Reference proteome</keyword>
<evidence type="ECO:0000256" key="1">
    <source>
        <dbReference type="SAM" id="MobiDB-lite"/>
    </source>
</evidence>
<dbReference type="OrthoDB" id="348201at2759"/>
<dbReference type="Pfam" id="PF25766">
    <property type="entry name" value="TPR_RPAP1"/>
    <property type="match status" value="1"/>
</dbReference>
<feature type="domain" description="RPAP1/MINIYO-like TPR repeats" evidence="2">
    <location>
        <begin position="441"/>
        <end position="663"/>
    </location>
</feature>
<feature type="compositionally biased region" description="Basic and acidic residues" evidence="1">
    <location>
        <begin position="398"/>
        <end position="419"/>
    </location>
</feature>
<evidence type="ECO:0000259" key="2">
    <source>
        <dbReference type="Pfam" id="PF25766"/>
    </source>
</evidence>
<feature type="region of interest" description="Disordered" evidence="1">
    <location>
        <begin position="392"/>
        <end position="419"/>
    </location>
</feature>
<comment type="caution">
    <text evidence="3">The sequence shown here is derived from an EMBL/GenBank/DDBJ whole genome shotgun (WGS) entry which is preliminary data.</text>
</comment>
<dbReference type="EMBL" id="LJIJ01000479">
    <property type="protein sequence ID" value="ODM97000.1"/>
    <property type="molecule type" value="Genomic_DNA"/>
</dbReference>
<accession>A0A1D2MV76</accession>
<gene>
    <name evidence="3" type="ORF">Ocin01_09681</name>
</gene>
<dbReference type="AlphaFoldDB" id="A0A1D2MV76"/>
<evidence type="ECO:0000313" key="4">
    <source>
        <dbReference type="Proteomes" id="UP000094527"/>
    </source>
</evidence>